<dbReference type="GO" id="GO:0045259">
    <property type="term" value="C:proton-transporting ATP synthase complex"/>
    <property type="evidence" value="ECO:0007669"/>
    <property type="project" value="UniProtKB-UniRule"/>
</dbReference>
<reference evidence="17 18" key="1">
    <citation type="submission" date="2019-01" db="EMBL/GenBank/DDBJ databases">
        <authorList>
            <person name="Sayadi A."/>
        </authorList>
    </citation>
    <scope>NUCLEOTIDE SEQUENCE [LARGE SCALE GENOMIC DNA]</scope>
</reference>
<dbReference type="AlphaFoldDB" id="A0A653CJW3"/>
<organism evidence="17 18">
    <name type="scientific">Callosobruchus maculatus</name>
    <name type="common">Southern cowpea weevil</name>
    <name type="synonym">Pulse bruchid</name>
    <dbReference type="NCBI Taxonomy" id="64391"/>
    <lineage>
        <taxon>Eukaryota</taxon>
        <taxon>Metazoa</taxon>
        <taxon>Ecdysozoa</taxon>
        <taxon>Arthropoda</taxon>
        <taxon>Hexapoda</taxon>
        <taxon>Insecta</taxon>
        <taxon>Pterygota</taxon>
        <taxon>Neoptera</taxon>
        <taxon>Endopterygota</taxon>
        <taxon>Coleoptera</taxon>
        <taxon>Polyphaga</taxon>
        <taxon>Cucujiformia</taxon>
        <taxon>Chrysomeloidea</taxon>
        <taxon>Chrysomelidae</taxon>
        <taxon>Bruchinae</taxon>
        <taxon>Bruchini</taxon>
        <taxon>Callosobruchus</taxon>
    </lineage>
</organism>
<keyword evidence="10" id="KW-0472">Membrane</keyword>
<keyword evidence="8 15" id="KW-0406">Ion transport</keyword>
<dbReference type="GO" id="GO:0005743">
    <property type="term" value="C:mitochondrial inner membrane"/>
    <property type="evidence" value="ECO:0007669"/>
    <property type="project" value="UniProtKB-SubCell"/>
</dbReference>
<evidence type="ECO:0000256" key="1">
    <source>
        <dbReference type="ARBA" id="ARBA00004273"/>
    </source>
</evidence>
<protein>
    <recommendedName>
        <fullName evidence="14 15">ATP synthase F(0) complex subunit e, mitochondrial</fullName>
    </recommendedName>
</protein>
<comment type="subunit">
    <text evidence="13">Component of the ATP synthase complex composed at least of ATP5F1A/subunit alpha, ATP5F1B/subunit beta, ATP5MC1/subunit c (homooctomer), MT-ATP6/subunit a, MT-ATP8/subunit 8, ATP5ME/subunit e, ATP5MF/subunit f, ATP5MG/subunit g, ATP5MK/subunit k, ATP5MJ/subunit j, ATP5F1C/subunit gamma, ATP5F1D/subunit delta, ATP5F1E/subunit epsilon, ATP5PF/subunit F6, ATP5PB/subunit b, ATP5PD/subunit d, ATP5PO/subunit OSCP. ATP synthase complex consists of a soluble F(1) head domain (subunits alpha(3) and beta(3)) - the catalytic core - and a membrane F(0) domain - the membrane proton channel (subunits c, a, 8, e, f, g, k and j). These two domains are linked by a central stalk (subunits gamma, delta, and epsilon) rotating inside the F1 region and a stationary peripheral stalk (subunits F6, b, d, and OSCP).</text>
</comment>
<keyword evidence="4 15" id="KW-0138">CF(0)</keyword>
<evidence type="ECO:0000256" key="12">
    <source>
        <dbReference type="ARBA" id="ARBA00057306"/>
    </source>
</evidence>
<accession>A0A653CJW3</accession>
<dbReference type="OrthoDB" id="9982108at2759"/>
<keyword evidence="6 15" id="KW-0999">Mitochondrion inner membrane</keyword>
<dbReference type="GO" id="GO:0015078">
    <property type="term" value="F:proton transmembrane transporter activity"/>
    <property type="evidence" value="ECO:0007669"/>
    <property type="project" value="InterPro"/>
</dbReference>
<evidence type="ECO:0000313" key="17">
    <source>
        <dbReference type="EMBL" id="VEN47584.1"/>
    </source>
</evidence>
<evidence type="ECO:0000256" key="7">
    <source>
        <dbReference type="ARBA" id="ARBA00022990"/>
    </source>
</evidence>
<evidence type="ECO:0000256" key="6">
    <source>
        <dbReference type="ARBA" id="ARBA00022792"/>
    </source>
</evidence>
<evidence type="ECO:0000256" key="9">
    <source>
        <dbReference type="ARBA" id="ARBA00023128"/>
    </source>
</evidence>
<evidence type="ECO:0000313" key="18">
    <source>
        <dbReference type="Proteomes" id="UP000410492"/>
    </source>
</evidence>
<evidence type="ECO:0000256" key="16">
    <source>
        <dbReference type="SAM" id="MobiDB-lite"/>
    </source>
</evidence>
<evidence type="ECO:0000256" key="5">
    <source>
        <dbReference type="ARBA" id="ARBA00022781"/>
    </source>
</evidence>
<dbReference type="PANTHER" id="PTHR12427">
    <property type="entry name" value="ATP SYNTHASE E CHAIN, MITOCHONDRIAL"/>
    <property type="match status" value="1"/>
</dbReference>
<dbReference type="InterPro" id="IPR008386">
    <property type="entry name" value="ATP_synth_F0_esu_mt"/>
</dbReference>
<dbReference type="EMBL" id="CAACVG010007905">
    <property type="protein sequence ID" value="VEN47584.1"/>
    <property type="molecule type" value="Genomic_DNA"/>
</dbReference>
<comment type="subcellular location">
    <subcellularLocation>
        <location evidence="1 15">Mitochondrion inner membrane</location>
    </subcellularLocation>
</comment>
<evidence type="ECO:0000256" key="14">
    <source>
        <dbReference type="ARBA" id="ARBA00074682"/>
    </source>
</evidence>
<comment type="subunit">
    <text evidence="15">F-type ATPases have 2 components, CF(1) - the catalytic core - and CF(0) - the membrane proton channel. CF(1) and CF(0) have multiple subunits.</text>
</comment>
<comment type="similarity">
    <text evidence="2 15">Belongs to the ATPase e subunit family.</text>
</comment>
<keyword evidence="9 15" id="KW-0496">Mitochondrion</keyword>
<keyword evidence="7" id="KW-0007">Acetylation</keyword>
<feature type="region of interest" description="Disordered" evidence="16">
    <location>
        <begin position="170"/>
        <end position="194"/>
    </location>
</feature>
<gene>
    <name evidence="17" type="ORF">CALMAC_LOCUS9307</name>
</gene>
<evidence type="ECO:0000256" key="10">
    <source>
        <dbReference type="ARBA" id="ARBA00023136"/>
    </source>
</evidence>
<dbReference type="PANTHER" id="PTHR12427:SF1">
    <property type="entry name" value="ATP SYNTHASE SUBUNIT E, MITOCHONDRIAL"/>
    <property type="match status" value="1"/>
</dbReference>
<evidence type="ECO:0000256" key="2">
    <source>
        <dbReference type="ARBA" id="ARBA00007333"/>
    </source>
</evidence>
<evidence type="ECO:0000256" key="15">
    <source>
        <dbReference type="RuleBase" id="RU367005"/>
    </source>
</evidence>
<evidence type="ECO:0000256" key="13">
    <source>
        <dbReference type="ARBA" id="ARBA00064647"/>
    </source>
</evidence>
<dbReference type="GO" id="GO:0015986">
    <property type="term" value="P:proton motive force-driven ATP synthesis"/>
    <property type="evidence" value="ECO:0007669"/>
    <property type="project" value="InterPro"/>
</dbReference>
<evidence type="ECO:0000256" key="8">
    <source>
        <dbReference type="ARBA" id="ARBA00023065"/>
    </source>
</evidence>
<keyword evidence="5 15" id="KW-0375">Hydrogen ion transport</keyword>
<sequence length="194" mass="22092">MVNAGDPVKVSPLIKFFRYSFLIAGIFYGLSKKKAFEVWESGRREERARLKAERDAQIAAEKKAASERDIQEIVSIFMPDVPRFTVEDQSFYTKDENKQPLDKNASSSCAVEEVKRNAEAEIDLSPLNDYIDVKSNSDCNSIPQIEQRDDTNTFSDNNDIEKDLSTYFVPQPDEAPFAAGESENFYPKDDDHDE</sequence>
<name>A0A653CJW3_CALMS</name>
<keyword evidence="11 15" id="KW-0066">ATP synthesis</keyword>
<proteinExistence type="inferred from homology"/>
<evidence type="ECO:0000256" key="11">
    <source>
        <dbReference type="ARBA" id="ARBA00023310"/>
    </source>
</evidence>
<evidence type="ECO:0000256" key="4">
    <source>
        <dbReference type="ARBA" id="ARBA00022547"/>
    </source>
</evidence>
<evidence type="ECO:0000256" key="3">
    <source>
        <dbReference type="ARBA" id="ARBA00022448"/>
    </source>
</evidence>
<keyword evidence="3 15" id="KW-0813">Transport</keyword>
<comment type="function">
    <text evidence="12 15">Subunit e, of the mitochondrial membrane ATP synthase complex (F(1)F(0) ATP synthase or Complex V) that produces ATP from ADP in the presence of a proton gradient across the membrane which is generated by electron transport complexes of the respiratory chain. ATP synthase complex consist of a soluble F(1) head domain - the catalytic core - and a membrane F(1) domain - the membrane proton channel. These two domains are linked by a central stalk rotating inside the F(1) region and a stationary peripheral stalk. During catalysis, ATP synthesis in the catalytic domain of F(1) is coupled via a rotary mechanism of the central stalk subunits to proton translocation. In vivo, can only synthesize ATP although its ATP hydrolase activity can be activated artificially in vitro. Part of the complex F(0) domain.</text>
</comment>
<keyword evidence="18" id="KW-1185">Reference proteome</keyword>
<dbReference type="Proteomes" id="UP000410492">
    <property type="component" value="Unassembled WGS sequence"/>
</dbReference>
<dbReference type="Pfam" id="PF05680">
    <property type="entry name" value="ATP-synt_E"/>
    <property type="match status" value="1"/>
</dbReference>